<sequence>MDKEISKSSNPIFSIQNVYATILFKANIGKDFTNVAVIKQSQQSMEILEKCISDSQRKAYHAKKYAEPALEYFKKSTSQDAKIYIDNAREILEEQLKLTSQEQKKIFGI</sequence>
<accession>A0A1Q2D496</accession>
<name>A0A1Q2D496_9ENTE</name>
<dbReference type="EMBL" id="CP019609">
    <property type="protein sequence ID" value="AQP53173.1"/>
    <property type="molecule type" value="Genomic_DNA"/>
</dbReference>
<protein>
    <submittedName>
        <fullName evidence="1">Uncharacterized protein</fullName>
    </submittedName>
</protein>
<dbReference type="KEGG" id="vpi:BW732_02285"/>
<reference evidence="1 2" key="1">
    <citation type="journal article" date="2010" name="Int. J. Syst. Evol. Microbiol.">
        <title>Vagococcus penaei sp. nov., isolated from spoilage microbiota of cooked shrimp (Penaeus vannamei).</title>
        <authorList>
            <person name="Jaffres E."/>
            <person name="Prevost H."/>
            <person name="Rossero A."/>
            <person name="Joffraud J.J."/>
            <person name="Dousset X."/>
        </authorList>
    </citation>
    <scope>NUCLEOTIDE SEQUENCE [LARGE SCALE GENOMIC DNA]</scope>
    <source>
        <strain evidence="1 2">CD276</strain>
    </source>
</reference>
<dbReference type="AlphaFoldDB" id="A0A1Q2D496"/>
<dbReference type="Proteomes" id="UP000188246">
    <property type="component" value="Chromosome"/>
</dbReference>
<keyword evidence="2" id="KW-1185">Reference proteome</keyword>
<organism evidence="1 2">
    <name type="scientific">Vagococcus penaei</name>
    <dbReference type="NCBI Taxonomy" id="633807"/>
    <lineage>
        <taxon>Bacteria</taxon>
        <taxon>Bacillati</taxon>
        <taxon>Bacillota</taxon>
        <taxon>Bacilli</taxon>
        <taxon>Lactobacillales</taxon>
        <taxon>Enterococcaceae</taxon>
        <taxon>Vagococcus</taxon>
    </lineage>
</organism>
<evidence type="ECO:0000313" key="1">
    <source>
        <dbReference type="EMBL" id="AQP53173.1"/>
    </source>
</evidence>
<gene>
    <name evidence="1" type="ORF">BW732_02285</name>
</gene>
<evidence type="ECO:0000313" key="2">
    <source>
        <dbReference type="Proteomes" id="UP000188246"/>
    </source>
</evidence>
<dbReference type="RefSeq" id="WP_077275268.1">
    <property type="nucleotide sequence ID" value="NZ_CP019609.1"/>
</dbReference>
<proteinExistence type="predicted"/>